<dbReference type="EMBL" id="JACEEZ010015501">
    <property type="protein sequence ID" value="KAG0718779.1"/>
    <property type="molecule type" value="Genomic_DNA"/>
</dbReference>
<keyword evidence="15" id="KW-1185">Reference proteome</keyword>
<proteinExistence type="inferred from homology"/>
<comment type="caution">
    <text evidence="14">The sequence shown here is derived from an EMBL/GenBank/DDBJ whole genome shotgun (WGS) entry which is preliminary data.</text>
</comment>
<dbReference type="Pfam" id="PF08669">
    <property type="entry name" value="GCV_T_C"/>
    <property type="match status" value="1"/>
</dbReference>
<evidence type="ECO:0000313" key="14">
    <source>
        <dbReference type="EMBL" id="KAG0718779.1"/>
    </source>
</evidence>
<keyword evidence="7 11" id="KW-0809">Transit peptide</keyword>
<dbReference type="FunFam" id="4.10.1250.10:FF:000002">
    <property type="entry name" value="Aminomethyltransferase"/>
    <property type="match status" value="1"/>
</dbReference>
<reference evidence="14" key="1">
    <citation type="submission" date="2020-07" db="EMBL/GenBank/DDBJ databases">
        <title>The High-quality genome of the commercially important snow crab, Chionoecetes opilio.</title>
        <authorList>
            <person name="Jeong J.-H."/>
            <person name="Ryu S."/>
        </authorList>
    </citation>
    <scope>NUCLEOTIDE SEQUENCE</scope>
    <source>
        <strain evidence="14">MADBK_172401_WGS</strain>
        <tissue evidence="14">Digestive gland</tissue>
    </source>
</reference>
<dbReference type="Proteomes" id="UP000770661">
    <property type="component" value="Unassembled WGS sequence"/>
</dbReference>
<dbReference type="EC" id="2.1.2.10" evidence="11"/>
<evidence type="ECO:0000256" key="10">
    <source>
        <dbReference type="PIRSR" id="PIRSR006487-1"/>
    </source>
</evidence>
<keyword evidence="5 11" id="KW-0032">Aminotransferase</keyword>
<evidence type="ECO:0000256" key="2">
    <source>
        <dbReference type="ARBA" id="ARBA00004173"/>
    </source>
</evidence>
<organism evidence="14 15">
    <name type="scientific">Chionoecetes opilio</name>
    <name type="common">Atlantic snow crab</name>
    <name type="synonym">Cancer opilio</name>
    <dbReference type="NCBI Taxonomy" id="41210"/>
    <lineage>
        <taxon>Eukaryota</taxon>
        <taxon>Metazoa</taxon>
        <taxon>Ecdysozoa</taxon>
        <taxon>Arthropoda</taxon>
        <taxon>Crustacea</taxon>
        <taxon>Multicrustacea</taxon>
        <taxon>Malacostraca</taxon>
        <taxon>Eumalacostraca</taxon>
        <taxon>Eucarida</taxon>
        <taxon>Decapoda</taxon>
        <taxon>Pleocyemata</taxon>
        <taxon>Brachyura</taxon>
        <taxon>Eubrachyura</taxon>
        <taxon>Majoidea</taxon>
        <taxon>Majidae</taxon>
        <taxon>Chionoecetes</taxon>
    </lineage>
</organism>
<dbReference type="GO" id="GO:0006546">
    <property type="term" value="P:glycine catabolic process"/>
    <property type="evidence" value="ECO:0007669"/>
    <property type="project" value="InterPro"/>
</dbReference>
<dbReference type="FunFam" id="2.40.30.110:FF:000002">
    <property type="entry name" value="Aminomethyltransferase"/>
    <property type="match status" value="1"/>
</dbReference>
<evidence type="ECO:0000259" key="12">
    <source>
        <dbReference type="Pfam" id="PF01571"/>
    </source>
</evidence>
<name>A0A8J4Y9J2_CHIOP</name>
<dbReference type="InterPro" id="IPR027266">
    <property type="entry name" value="TrmE/GcvT-like"/>
</dbReference>
<comment type="function">
    <text evidence="1 11">The glycine cleavage system catalyzes the degradation of glycine.</text>
</comment>
<evidence type="ECO:0000313" key="15">
    <source>
        <dbReference type="Proteomes" id="UP000770661"/>
    </source>
</evidence>
<dbReference type="Gene3D" id="3.30.1360.120">
    <property type="entry name" value="Probable tRNA modification gtpase trme, domain 1"/>
    <property type="match status" value="1"/>
</dbReference>
<accession>A0A8J4Y9J2</accession>
<sequence>MLRLGLSVQGPIRRVAGGTLVRYASSSSGDSLQHTVLYDFHVAHGGKMVGFAGYAMPVQYGSVGIGASHKTVRSGCGLFDVSHMLQWRLWGTDRTKFMEKLVVADVEGLAENTGTLSVLTNPDGGIVDDLIISRTSQSYLYVVSNAGCRDKDLAHIKTHLADFKADGGDVHMEIISDHGLVALQGPAAAAKLEPLVDGTLDDLYFMHTQPIVVAGTPCRVTRCGYTGEDGFEISVPKHKAVELCETLVGSGAEPAGLGARDSLRLEAGLCLYGNDIDEKTTPVEAGLAWTIGKRRRQTADFLGAEIILRQLKEKPAQRRVGLTCSGPPPRTHCPVLGPDGSKVGEVTSGCPAPSLGVNVAMAYVPASLAKVGTKLAVEVRKKTIPATVTKMPFVKCNYYTKK</sequence>
<evidence type="ECO:0000256" key="7">
    <source>
        <dbReference type="ARBA" id="ARBA00022946"/>
    </source>
</evidence>
<dbReference type="Gene3D" id="4.10.1250.10">
    <property type="entry name" value="Aminomethyltransferase fragment"/>
    <property type="match status" value="1"/>
</dbReference>
<comment type="catalytic activity">
    <reaction evidence="9 11">
        <text>N(6)-[(R)-S(8)-aminomethyldihydrolipoyl]-L-lysyl-[protein] + (6S)-5,6,7,8-tetrahydrofolate = N(6)-[(R)-dihydrolipoyl]-L-lysyl-[protein] + (6R)-5,10-methylene-5,6,7,8-tetrahydrofolate + NH4(+)</text>
        <dbReference type="Rhea" id="RHEA:16945"/>
        <dbReference type="Rhea" id="RHEA-COMP:10475"/>
        <dbReference type="Rhea" id="RHEA-COMP:10492"/>
        <dbReference type="ChEBI" id="CHEBI:15636"/>
        <dbReference type="ChEBI" id="CHEBI:28938"/>
        <dbReference type="ChEBI" id="CHEBI:57453"/>
        <dbReference type="ChEBI" id="CHEBI:83100"/>
        <dbReference type="ChEBI" id="CHEBI:83143"/>
        <dbReference type="EC" id="2.1.2.10"/>
    </reaction>
</comment>
<dbReference type="InterPro" id="IPR028896">
    <property type="entry name" value="GcvT/YgfZ/DmdA"/>
</dbReference>
<dbReference type="OrthoDB" id="10263536at2759"/>
<dbReference type="InterPro" id="IPR029043">
    <property type="entry name" value="GcvT/YgfZ_C"/>
</dbReference>
<dbReference type="GO" id="GO:0005739">
    <property type="term" value="C:mitochondrion"/>
    <property type="evidence" value="ECO:0007669"/>
    <property type="project" value="UniProtKB-SubCell"/>
</dbReference>
<evidence type="ECO:0000256" key="11">
    <source>
        <dbReference type="RuleBase" id="RU003981"/>
    </source>
</evidence>
<feature type="domain" description="Aminomethyltransferase C-terminal" evidence="13">
    <location>
        <begin position="318"/>
        <end position="395"/>
    </location>
</feature>
<protein>
    <recommendedName>
        <fullName evidence="11">Aminomethyltransferase</fullName>
        <ecNumber evidence="11">2.1.2.10</ecNumber>
    </recommendedName>
    <alternativeName>
        <fullName evidence="11">Glycine cleavage system T protein</fullName>
    </alternativeName>
</protein>
<dbReference type="GO" id="GO:0008483">
    <property type="term" value="F:transaminase activity"/>
    <property type="evidence" value="ECO:0007669"/>
    <property type="project" value="UniProtKB-KW"/>
</dbReference>
<evidence type="ECO:0000256" key="4">
    <source>
        <dbReference type="ARBA" id="ARBA00011690"/>
    </source>
</evidence>
<comment type="subunit">
    <text evidence="4 11">The glycine cleavage system is composed of four proteins: P, T, L and H.</text>
</comment>
<dbReference type="FunFam" id="3.30.70.1400:FF:000001">
    <property type="entry name" value="Aminomethyltransferase"/>
    <property type="match status" value="1"/>
</dbReference>
<evidence type="ECO:0000256" key="6">
    <source>
        <dbReference type="ARBA" id="ARBA00022679"/>
    </source>
</evidence>
<dbReference type="SUPFAM" id="SSF101790">
    <property type="entry name" value="Aminomethyltransferase beta-barrel domain"/>
    <property type="match status" value="1"/>
</dbReference>
<dbReference type="PANTHER" id="PTHR43757">
    <property type="entry name" value="AMINOMETHYLTRANSFERASE"/>
    <property type="match status" value="1"/>
</dbReference>
<dbReference type="PIRSF" id="PIRSF006487">
    <property type="entry name" value="GcvT"/>
    <property type="match status" value="1"/>
</dbReference>
<evidence type="ECO:0000256" key="9">
    <source>
        <dbReference type="ARBA" id="ARBA00047665"/>
    </source>
</evidence>
<dbReference type="SUPFAM" id="SSF103025">
    <property type="entry name" value="Folate-binding domain"/>
    <property type="match status" value="1"/>
</dbReference>
<dbReference type="NCBIfam" id="TIGR00528">
    <property type="entry name" value="gcvT"/>
    <property type="match status" value="1"/>
</dbReference>
<evidence type="ECO:0000256" key="8">
    <source>
        <dbReference type="ARBA" id="ARBA00023128"/>
    </source>
</evidence>
<evidence type="ECO:0000256" key="1">
    <source>
        <dbReference type="ARBA" id="ARBA00003631"/>
    </source>
</evidence>
<evidence type="ECO:0000256" key="3">
    <source>
        <dbReference type="ARBA" id="ARBA00008609"/>
    </source>
</evidence>
<evidence type="ECO:0000259" key="13">
    <source>
        <dbReference type="Pfam" id="PF08669"/>
    </source>
</evidence>
<dbReference type="GO" id="GO:0004047">
    <property type="term" value="F:aminomethyltransferase activity"/>
    <property type="evidence" value="ECO:0007669"/>
    <property type="project" value="UniProtKB-EC"/>
</dbReference>
<keyword evidence="6 11" id="KW-0808">Transferase</keyword>
<dbReference type="Pfam" id="PF01571">
    <property type="entry name" value="GCV_T"/>
    <property type="match status" value="1"/>
</dbReference>
<dbReference type="Gene3D" id="3.30.70.1400">
    <property type="entry name" value="Aminomethyltransferase beta-barrel domains"/>
    <property type="match status" value="1"/>
</dbReference>
<dbReference type="InterPro" id="IPR006222">
    <property type="entry name" value="GCVT_N"/>
</dbReference>
<comment type="subcellular location">
    <subcellularLocation>
        <location evidence="2 11">Mitochondrion</location>
    </subcellularLocation>
</comment>
<dbReference type="GO" id="GO:0005960">
    <property type="term" value="C:glycine cleavage complex"/>
    <property type="evidence" value="ECO:0007669"/>
    <property type="project" value="InterPro"/>
</dbReference>
<dbReference type="AlphaFoldDB" id="A0A8J4Y9J2"/>
<comment type="similarity">
    <text evidence="3 11">Belongs to the GcvT family.</text>
</comment>
<gene>
    <name evidence="14" type="primary">AMT</name>
    <name evidence="14" type="ORF">GWK47_051793</name>
</gene>
<dbReference type="InterPro" id="IPR006223">
    <property type="entry name" value="GcvT"/>
</dbReference>
<dbReference type="PANTHER" id="PTHR43757:SF16">
    <property type="entry name" value="AMINOMETHYLTRANSFERASE, MITOCHONDRIAL"/>
    <property type="match status" value="1"/>
</dbReference>
<dbReference type="InterPro" id="IPR013977">
    <property type="entry name" value="GcvT_C"/>
</dbReference>
<evidence type="ECO:0000256" key="5">
    <source>
        <dbReference type="ARBA" id="ARBA00022576"/>
    </source>
</evidence>
<feature type="domain" description="GCVT N-terminal" evidence="12">
    <location>
        <begin position="37"/>
        <end position="293"/>
    </location>
</feature>
<dbReference type="NCBIfam" id="NF001567">
    <property type="entry name" value="PRK00389.1"/>
    <property type="match status" value="1"/>
</dbReference>
<dbReference type="Gene3D" id="2.40.30.110">
    <property type="entry name" value="Aminomethyltransferase beta-barrel domains"/>
    <property type="match status" value="1"/>
</dbReference>
<feature type="binding site" evidence="10">
    <location>
        <position position="232"/>
    </location>
    <ligand>
        <name>substrate</name>
    </ligand>
</feature>
<keyword evidence="8 11" id="KW-0496">Mitochondrion</keyword>